<protein>
    <submittedName>
        <fullName evidence="1">Transcription regulator PrtN</fullName>
    </submittedName>
</protein>
<keyword evidence="2" id="KW-1185">Reference proteome</keyword>
<evidence type="ECO:0000313" key="2">
    <source>
        <dbReference type="Proteomes" id="UP001641549"/>
    </source>
</evidence>
<dbReference type="Pfam" id="PF11112">
    <property type="entry name" value="PyocinActivator"/>
    <property type="match status" value="1"/>
</dbReference>
<dbReference type="GO" id="GO:0006355">
    <property type="term" value="P:regulation of DNA-templated transcription"/>
    <property type="evidence" value="ECO:0007669"/>
    <property type="project" value="InterPro"/>
</dbReference>
<gene>
    <name evidence="1" type="ORF">UFOVP1367_34</name>
</gene>
<accession>A0A6J5S4S3</accession>
<organism evidence="1 2">
    <name type="scientific">uncultured Caudovirales phage</name>
    <dbReference type="NCBI Taxonomy" id="2100421"/>
    <lineage>
        <taxon>Viruses</taxon>
        <taxon>Duplodnaviria</taxon>
        <taxon>Heunggongvirae</taxon>
        <taxon>Uroviricota</taxon>
        <taxon>Caudoviricetes</taxon>
        <taxon>Peduoviridae</taxon>
        <taxon>Maltschvirus</taxon>
        <taxon>Maltschvirus maltsch</taxon>
    </lineage>
</organism>
<reference evidence="1" key="1">
    <citation type="submission" date="2020-05" db="EMBL/GenBank/DDBJ databases">
        <authorList>
            <person name="Chiriac C."/>
            <person name="Salcher M."/>
            <person name="Ghai R."/>
            <person name="Kavagutti S V."/>
        </authorList>
    </citation>
    <scope>NUCLEOTIDE SEQUENCE [LARGE SCALE GENOMIC DNA]</scope>
</reference>
<dbReference type="EMBL" id="LR797314">
    <property type="protein sequence ID" value="CAB4202726.1"/>
    <property type="molecule type" value="Genomic_DNA"/>
</dbReference>
<evidence type="ECO:0000313" key="1">
    <source>
        <dbReference type="EMBL" id="CAB4202726.1"/>
    </source>
</evidence>
<sequence length="80" mass="9149">MNTANDLKDEFNTRFPKLEDVAAKFLGITDKVDIYRKYNQGKIPFPAFRAFKSQKAPILVDVIALANYLDEQALIADERN</sequence>
<name>A0A6J5S4S3_9CAUD</name>
<dbReference type="InterPro" id="IPR020518">
    <property type="entry name" value="Tscrpt_reg_PrtN"/>
</dbReference>
<proteinExistence type="predicted"/>
<dbReference type="Proteomes" id="UP001641549">
    <property type="component" value="Chromosome UFOv-RH-23may17-C8087"/>
</dbReference>